<dbReference type="Gene3D" id="3.40.390.10">
    <property type="entry name" value="Collagenase (Catalytic Domain)"/>
    <property type="match status" value="1"/>
</dbReference>
<dbReference type="FunCoup" id="Q23427">
    <property type="interactions" value="465"/>
</dbReference>
<dbReference type="PROSITE" id="PS51885">
    <property type="entry name" value="NEPRILYSIN"/>
    <property type="match status" value="1"/>
</dbReference>
<dbReference type="UCSC" id="ZK1248.1">
    <property type="organism name" value="c. elegans"/>
</dbReference>
<evidence type="ECO:0000313" key="3">
    <source>
        <dbReference type="EMBL" id="CCD72504.1"/>
    </source>
</evidence>
<dbReference type="InterPro" id="IPR000718">
    <property type="entry name" value="Peptidase_M13"/>
</dbReference>
<evidence type="ECO:0000313" key="4">
    <source>
        <dbReference type="Proteomes" id="UP000001940"/>
    </source>
</evidence>
<dbReference type="GO" id="GO:0005886">
    <property type="term" value="C:plasma membrane"/>
    <property type="evidence" value="ECO:0000318"/>
    <property type="project" value="GO_Central"/>
</dbReference>
<dbReference type="AGR" id="WB:WBGene00022874"/>
<dbReference type="SUPFAM" id="SSF55486">
    <property type="entry name" value="Metalloproteases ('zincins'), catalytic domain"/>
    <property type="match status" value="1"/>
</dbReference>
<evidence type="ECO:0000259" key="2">
    <source>
        <dbReference type="Pfam" id="PF01431"/>
    </source>
</evidence>
<evidence type="ECO:0000256" key="1">
    <source>
        <dbReference type="SAM" id="SignalP"/>
    </source>
</evidence>
<dbReference type="EMBL" id="BX284602">
    <property type="protein sequence ID" value="CCD72504.1"/>
    <property type="molecule type" value="Genomic_DNA"/>
</dbReference>
<dbReference type="RefSeq" id="NP_495164.2">
    <property type="nucleotide sequence ID" value="NM_062763.3"/>
</dbReference>
<dbReference type="Reactome" id="R-CEL-5578768">
    <property type="pathway name" value="Physiological factors"/>
</dbReference>
<sequence>MKALLPFFIFSVFILFCTSKASLPKNIIQEHIKKHADFSVDPCVDFYAHVCPWKVERYFMEDLSKLKAGMVAKYRKKHPKFDKFKGEDAFAIAEALKQLNIEQLKSECKPSKPRLSSFFISAQDNRTIENVDEVLFPGFENYPCEEKAAIIIKEVGEIEDYTTTRSVLVSAVNGFITSKLVEKLDVKARKLFNKFKSVISKEIIKTPWAKNYKAIEQYVEALSNITFRTFADVRITVKKSMELYESTEKDCRKKLDVAFSQPTAELVCKGVATRKAEELLDEPIEDIFPQDQAGILKDVWQMFNSFDNSVYIGNEFLLLLNTDYFSDLYGSIGFSMIHEIMHTLVFDDNDLDKPLSKLWTKNADCVKDQALKTCETFPTVTEMHNMKPACNTTVTFEEDAADLAAYRIAWRIYENSYARKTVVPNYEALDKKQLFFYGAAVFFCNQDGMSRVPFQNLAHSNNYQRVNSLMSQMKQFSDAFKCKPTDKMITNRAKHCELYGSGSPMTRKKNAGNYY</sequence>
<dbReference type="Proteomes" id="UP000001940">
    <property type="component" value="Chromosome II"/>
</dbReference>
<dbReference type="eggNOG" id="KOG3624">
    <property type="taxonomic scope" value="Eukaryota"/>
</dbReference>
<dbReference type="GeneID" id="191543"/>
<dbReference type="PaxDb" id="6239-ZK1248.1"/>
<keyword evidence="1" id="KW-0732">Signal</keyword>
<dbReference type="AlphaFoldDB" id="Q23427"/>
<reference evidence="3 4" key="1">
    <citation type="journal article" date="1998" name="Science">
        <title>Genome sequence of the nematode C. elegans: a platform for investigating biology.</title>
        <authorList>
            <consortium name="The C. elegans sequencing consortium"/>
            <person name="Sulson J.E."/>
            <person name="Waterston R."/>
        </authorList>
    </citation>
    <scope>NUCLEOTIDE SEQUENCE [LARGE SCALE GENOMIC DNA]</scope>
    <source>
        <strain evidence="3 4">Bristol N2</strain>
    </source>
</reference>
<dbReference type="PANTHER" id="PTHR11733:SF233">
    <property type="entry name" value="PEPTIDASE M13 C-TERMINAL DOMAIN-CONTAINING PROTEIN"/>
    <property type="match status" value="1"/>
</dbReference>
<proteinExistence type="predicted"/>
<evidence type="ECO:0000313" key="5">
    <source>
        <dbReference type="WormBase" id="ZK1248.1"/>
    </source>
</evidence>
<dbReference type="WormBase" id="ZK1248.1">
    <property type="protein sequence ID" value="CE35373"/>
    <property type="gene ID" value="WBGene00022874"/>
    <property type="gene designation" value="nep-25"/>
</dbReference>
<dbReference type="Bgee" id="WBGene00022874">
    <property type="expression patterns" value="Expressed in adult organism"/>
</dbReference>
<name>Q23427_CAEEL</name>
<feature type="chain" id="PRO_5004201550" evidence="1">
    <location>
        <begin position="20"/>
        <end position="515"/>
    </location>
</feature>
<feature type="signal peptide" evidence="1">
    <location>
        <begin position="1"/>
        <end position="19"/>
    </location>
</feature>
<dbReference type="CTD" id="191543"/>
<dbReference type="Pfam" id="PF01431">
    <property type="entry name" value="Peptidase_M13"/>
    <property type="match status" value="1"/>
</dbReference>
<dbReference type="Reactome" id="R-CEL-6798695">
    <property type="pathway name" value="Neutrophil degranulation"/>
</dbReference>
<dbReference type="OMA" id="HCELYGS"/>
<dbReference type="InterPro" id="IPR018497">
    <property type="entry name" value="Peptidase_M13_C"/>
</dbReference>
<dbReference type="MEROPS" id="M13.A27"/>
<dbReference type="Reactome" id="R-CEL-2022377">
    <property type="pathway name" value="Metabolism of Angiotensinogen to Angiotensins"/>
</dbReference>
<accession>Q23427</accession>
<dbReference type="InterPro" id="IPR024079">
    <property type="entry name" value="MetalloPept_cat_dom_sf"/>
</dbReference>
<protein>
    <submittedName>
        <fullName evidence="3">Peptidase M13 C-terminal domain-containing protein</fullName>
    </submittedName>
</protein>
<organism evidence="3 4">
    <name type="scientific">Caenorhabditis elegans</name>
    <dbReference type="NCBI Taxonomy" id="6239"/>
    <lineage>
        <taxon>Eukaryota</taxon>
        <taxon>Metazoa</taxon>
        <taxon>Ecdysozoa</taxon>
        <taxon>Nematoda</taxon>
        <taxon>Chromadorea</taxon>
        <taxon>Rhabditida</taxon>
        <taxon>Rhabditina</taxon>
        <taxon>Rhabditomorpha</taxon>
        <taxon>Rhabditoidea</taxon>
        <taxon>Rhabditidae</taxon>
        <taxon>Peloderinae</taxon>
        <taxon>Caenorhabditis</taxon>
    </lineage>
</organism>
<dbReference type="PANTHER" id="PTHR11733">
    <property type="entry name" value="ZINC METALLOPROTEASE FAMILY M13 NEPRILYSIN-RELATED"/>
    <property type="match status" value="1"/>
</dbReference>
<dbReference type="GO" id="GO:0016485">
    <property type="term" value="P:protein processing"/>
    <property type="evidence" value="ECO:0000318"/>
    <property type="project" value="GO_Central"/>
</dbReference>
<feature type="domain" description="Peptidase M13 C-terminal" evidence="2">
    <location>
        <begin position="308"/>
        <end position="496"/>
    </location>
</feature>
<keyword evidence="4" id="KW-1185">Reference proteome</keyword>
<dbReference type="KEGG" id="cel:CELE_ZK1248.1"/>
<dbReference type="OrthoDB" id="5866043at2759"/>
<gene>
    <name evidence="3 5" type="primary">nep-25</name>
    <name evidence="3" type="ORF">CELE_ZK1248.1</name>
    <name evidence="5" type="ORF">ZK1248.1</name>
</gene>
<dbReference type="HOGENOM" id="CLU_041717_0_0_1"/>
<dbReference type="InParanoid" id="Q23427"/>
<dbReference type="PIR" id="T34499">
    <property type="entry name" value="T34499"/>
</dbReference>
<dbReference type="GO" id="GO:0004222">
    <property type="term" value="F:metalloendopeptidase activity"/>
    <property type="evidence" value="ECO:0000318"/>
    <property type="project" value="GO_Central"/>
</dbReference>